<evidence type="ECO:0000256" key="4">
    <source>
        <dbReference type="ARBA" id="ARBA00022692"/>
    </source>
</evidence>
<evidence type="ECO:0000256" key="5">
    <source>
        <dbReference type="ARBA" id="ARBA00022989"/>
    </source>
</evidence>
<dbReference type="PANTHER" id="PTHR43163">
    <property type="entry name" value="DIPEPTIDE TRANSPORT SYSTEM PERMEASE PROTEIN DPPB-RELATED"/>
    <property type="match status" value="1"/>
</dbReference>
<keyword evidence="5 7" id="KW-1133">Transmembrane helix</keyword>
<dbReference type="AlphaFoldDB" id="A0A212R7Z1"/>
<dbReference type="SUPFAM" id="SSF161098">
    <property type="entry name" value="MetI-like"/>
    <property type="match status" value="1"/>
</dbReference>
<dbReference type="InterPro" id="IPR000515">
    <property type="entry name" value="MetI-like"/>
</dbReference>
<evidence type="ECO:0000259" key="8">
    <source>
        <dbReference type="PROSITE" id="PS50928"/>
    </source>
</evidence>
<feature type="transmembrane region" description="Helical" evidence="7">
    <location>
        <begin position="137"/>
        <end position="162"/>
    </location>
</feature>
<dbReference type="PROSITE" id="PS50928">
    <property type="entry name" value="ABC_TM1"/>
    <property type="match status" value="1"/>
</dbReference>
<name>A0A212R7Z1_9PROT</name>
<comment type="similarity">
    <text evidence="7">Belongs to the binding-protein-dependent transport system permease family.</text>
</comment>
<keyword evidence="3" id="KW-1003">Cell membrane</keyword>
<feature type="transmembrane region" description="Helical" evidence="7">
    <location>
        <begin position="182"/>
        <end position="204"/>
    </location>
</feature>
<feature type="transmembrane region" description="Helical" evidence="7">
    <location>
        <begin position="240"/>
        <end position="264"/>
    </location>
</feature>
<dbReference type="InterPro" id="IPR035906">
    <property type="entry name" value="MetI-like_sf"/>
</dbReference>
<feature type="transmembrane region" description="Helical" evidence="7">
    <location>
        <begin position="102"/>
        <end position="125"/>
    </location>
</feature>
<evidence type="ECO:0000256" key="2">
    <source>
        <dbReference type="ARBA" id="ARBA00022448"/>
    </source>
</evidence>
<keyword evidence="10" id="KW-1185">Reference proteome</keyword>
<evidence type="ECO:0000256" key="6">
    <source>
        <dbReference type="ARBA" id="ARBA00023136"/>
    </source>
</evidence>
<dbReference type="GO" id="GO:0055085">
    <property type="term" value="P:transmembrane transport"/>
    <property type="evidence" value="ECO:0007669"/>
    <property type="project" value="InterPro"/>
</dbReference>
<sequence>MSKVRNFILHRLLAAIIVLIGVSVIVFLALAAIPGDAATAILGSFATPDNKARLTASLGLDKPLPVQYLSWLSNVLKGDFGRSYALDRPVLDEVLDRLGPTLILAAAALCLCSVIGLLLGAVAAVRHRSWIDRLITLAVLIGISTPSFFLGIVLILIFAVTLRWFPTGGMYALFGGGDLLDLLHHLVLPALTLALVAAAIIARLTRTSMLEIIRQDHVRTARAKGLREPRIMIVHAFRNGLVDIIPVIGLQAGYVLGGAVYVETIFQWPGIGRMLVDAIMQRDVLLVQGGVLIVATGFVIFNLAADIIQRLVDPRIGSGR</sequence>
<dbReference type="Pfam" id="PF00528">
    <property type="entry name" value="BPD_transp_1"/>
    <property type="match status" value="1"/>
</dbReference>
<feature type="transmembrane region" description="Helical" evidence="7">
    <location>
        <begin position="284"/>
        <end position="305"/>
    </location>
</feature>
<dbReference type="GO" id="GO:0005886">
    <property type="term" value="C:plasma membrane"/>
    <property type="evidence" value="ECO:0007669"/>
    <property type="project" value="UniProtKB-SubCell"/>
</dbReference>
<feature type="transmembrane region" description="Helical" evidence="7">
    <location>
        <begin position="12"/>
        <end position="33"/>
    </location>
</feature>
<keyword evidence="4 7" id="KW-0812">Transmembrane</keyword>
<evidence type="ECO:0000313" key="10">
    <source>
        <dbReference type="Proteomes" id="UP000197065"/>
    </source>
</evidence>
<dbReference type="EMBL" id="FYEH01000006">
    <property type="protein sequence ID" value="SNB68272.1"/>
    <property type="molecule type" value="Genomic_DNA"/>
</dbReference>
<organism evidence="9 10">
    <name type="scientific">Arboricoccus pini</name>
    <dbReference type="NCBI Taxonomy" id="1963835"/>
    <lineage>
        <taxon>Bacteria</taxon>
        <taxon>Pseudomonadati</taxon>
        <taxon>Pseudomonadota</taxon>
        <taxon>Alphaproteobacteria</taxon>
        <taxon>Geminicoccales</taxon>
        <taxon>Geminicoccaceae</taxon>
        <taxon>Arboricoccus</taxon>
    </lineage>
</organism>
<keyword evidence="6 7" id="KW-0472">Membrane</keyword>
<dbReference type="Proteomes" id="UP000197065">
    <property type="component" value="Unassembled WGS sequence"/>
</dbReference>
<dbReference type="Pfam" id="PF19300">
    <property type="entry name" value="BPD_transp_1_N"/>
    <property type="match status" value="1"/>
</dbReference>
<comment type="subcellular location">
    <subcellularLocation>
        <location evidence="1 7">Cell membrane</location>
        <topology evidence="1 7">Multi-pass membrane protein</topology>
    </subcellularLocation>
</comment>
<evidence type="ECO:0000313" key="9">
    <source>
        <dbReference type="EMBL" id="SNB68272.1"/>
    </source>
</evidence>
<gene>
    <name evidence="9" type="ORF">SAMN07250955_106160</name>
</gene>
<evidence type="ECO:0000256" key="1">
    <source>
        <dbReference type="ARBA" id="ARBA00004651"/>
    </source>
</evidence>
<proteinExistence type="inferred from homology"/>
<dbReference type="InterPro" id="IPR045621">
    <property type="entry name" value="BPD_transp_1_N"/>
</dbReference>
<dbReference type="Gene3D" id="1.10.3720.10">
    <property type="entry name" value="MetI-like"/>
    <property type="match status" value="1"/>
</dbReference>
<protein>
    <submittedName>
        <fullName evidence="9">Peptide/nickel transport system permease protein</fullName>
    </submittedName>
</protein>
<feature type="domain" description="ABC transmembrane type-1" evidence="8">
    <location>
        <begin position="98"/>
        <end position="304"/>
    </location>
</feature>
<evidence type="ECO:0000256" key="7">
    <source>
        <dbReference type="RuleBase" id="RU363032"/>
    </source>
</evidence>
<dbReference type="PANTHER" id="PTHR43163:SF6">
    <property type="entry name" value="DIPEPTIDE TRANSPORT SYSTEM PERMEASE PROTEIN DPPB-RELATED"/>
    <property type="match status" value="1"/>
</dbReference>
<dbReference type="CDD" id="cd06261">
    <property type="entry name" value="TM_PBP2"/>
    <property type="match status" value="1"/>
</dbReference>
<evidence type="ECO:0000256" key="3">
    <source>
        <dbReference type="ARBA" id="ARBA00022475"/>
    </source>
</evidence>
<keyword evidence="2 7" id="KW-0813">Transport</keyword>
<reference evidence="9 10" key="1">
    <citation type="submission" date="2017-06" db="EMBL/GenBank/DDBJ databases">
        <authorList>
            <person name="Kim H.J."/>
            <person name="Triplett B.A."/>
        </authorList>
    </citation>
    <scope>NUCLEOTIDE SEQUENCE [LARGE SCALE GENOMIC DNA]</scope>
    <source>
        <strain evidence="9 10">B29T1</strain>
    </source>
</reference>
<accession>A0A212R7Z1</accession>